<dbReference type="Gene3D" id="3.40.50.2300">
    <property type="match status" value="1"/>
</dbReference>
<proteinExistence type="predicted"/>
<dbReference type="SUPFAM" id="SSF52172">
    <property type="entry name" value="CheY-like"/>
    <property type="match status" value="1"/>
</dbReference>
<accession>A0A1T5BL39</accession>
<dbReference type="AlphaFoldDB" id="A0A1T5BL39"/>
<dbReference type="InterPro" id="IPR001789">
    <property type="entry name" value="Sig_transdc_resp-reg_receiver"/>
</dbReference>
<evidence type="ECO:0000313" key="4">
    <source>
        <dbReference type="Proteomes" id="UP000190897"/>
    </source>
</evidence>
<dbReference type="PROSITE" id="PS50110">
    <property type="entry name" value="RESPONSE_REGULATORY"/>
    <property type="match status" value="1"/>
</dbReference>
<dbReference type="InterPro" id="IPR011006">
    <property type="entry name" value="CheY-like_superfamily"/>
</dbReference>
<dbReference type="RefSeq" id="WP_082213029.1">
    <property type="nucleotide sequence ID" value="NZ_FUZA01000001.1"/>
</dbReference>
<dbReference type="EMBL" id="FUZA01000001">
    <property type="protein sequence ID" value="SKB48014.1"/>
    <property type="molecule type" value="Genomic_DNA"/>
</dbReference>
<dbReference type="PANTHER" id="PTHR43228:SF1">
    <property type="entry name" value="TWO-COMPONENT RESPONSE REGULATOR ARR22"/>
    <property type="match status" value="1"/>
</dbReference>
<evidence type="ECO:0000313" key="3">
    <source>
        <dbReference type="EMBL" id="SKB48014.1"/>
    </source>
</evidence>
<dbReference type="Proteomes" id="UP000190897">
    <property type="component" value="Unassembled WGS sequence"/>
</dbReference>
<gene>
    <name evidence="3" type="ORF">SAMN05660293_00442</name>
</gene>
<protein>
    <submittedName>
        <fullName evidence="3">Response regulator receiver domain-containing protein</fullName>
    </submittedName>
</protein>
<name>A0A1T5BL39_9BACT</name>
<dbReference type="SMART" id="SM00448">
    <property type="entry name" value="REC"/>
    <property type="match status" value="1"/>
</dbReference>
<reference evidence="4" key="1">
    <citation type="submission" date="2017-02" db="EMBL/GenBank/DDBJ databases">
        <authorList>
            <person name="Varghese N."/>
            <person name="Submissions S."/>
        </authorList>
    </citation>
    <scope>NUCLEOTIDE SEQUENCE [LARGE SCALE GENOMIC DNA]</scope>
    <source>
        <strain evidence="4">DSM 22270</strain>
    </source>
</reference>
<keyword evidence="1" id="KW-0597">Phosphoprotein</keyword>
<feature type="domain" description="Response regulatory" evidence="2">
    <location>
        <begin position="6"/>
        <end position="127"/>
    </location>
</feature>
<dbReference type="InterPro" id="IPR052048">
    <property type="entry name" value="ST_Response_Regulator"/>
</dbReference>
<dbReference type="GO" id="GO:0000160">
    <property type="term" value="P:phosphorelay signal transduction system"/>
    <property type="evidence" value="ECO:0007669"/>
    <property type="project" value="InterPro"/>
</dbReference>
<keyword evidence="4" id="KW-1185">Reference proteome</keyword>
<sequence>MEEGQTVHLADDDEDDRMLIKDALEEANPNLTVIEAENGKELLENVKESDDLSQSVVLVDMNMPKMNGIEAIKEIRSEPGLEDLPAVMMSTSSNPELKKKALAAGANDFIVKPNTFKALLDIARNILTKFLGMQG</sequence>
<dbReference type="OrthoDB" id="671006at2"/>
<dbReference type="Pfam" id="PF00072">
    <property type="entry name" value="Response_reg"/>
    <property type="match status" value="1"/>
</dbReference>
<evidence type="ECO:0000256" key="1">
    <source>
        <dbReference type="PROSITE-ProRule" id="PRU00169"/>
    </source>
</evidence>
<organism evidence="3 4">
    <name type="scientific">Dyadobacter psychrophilus</name>
    <dbReference type="NCBI Taxonomy" id="651661"/>
    <lineage>
        <taxon>Bacteria</taxon>
        <taxon>Pseudomonadati</taxon>
        <taxon>Bacteroidota</taxon>
        <taxon>Cytophagia</taxon>
        <taxon>Cytophagales</taxon>
        <taxon>Spirosomataceae</taxon>
        <taxon>Dyadobacter</taxon>
    </lineage>
</organism>
<dbReference type="STRING" id="651661.SAMN05660293_00442"/>
<feature type="modified residue" description="4-aspartylphosphate" evidence="1">
    <location>
        <position position="60"/>
    </location>
</feature>
<dbReference type="PANTHER" id="PTHR43228">
    <property type="entry name" value="TWO-COMPONENT RESPONSE REGULATOR"/>
    <property type="match status" value="1"/>
</dbReference>
<evidence type="ECO:0000259" key="2">
    <source>
        <dbReference type="PROSITE" id="PS50110"/>
    </source>
</evidence>